<dbReference type="EMBL" id="BNEK01000005">
    <property type="protein sequence ID" value="GHJ33612.1"/>
    <property type="molecule type" value="Genomic_DNA"/>
</dbReference>
<keyword evidence="1" id="KW-0285">Flavoprotein</keyword>
<gene>
    <name evidence="5" type="ORF">TPA0910_80450</name>
</gene>
<dbReference type="InterPro" id="IPR003953">
    <property type="entry name" value="FAD-dep_OxRdtase_2_FAD-bd"/>
</dbReference>
<dbReference type="Pfam" id="PF00890">
    <property type="entry name" value="FAD_binding_2"/>
    <property type="match status" value="1"/>
</dbReference>
<evidence type="ECO:0000256" key="3">
    <source>
        <dbReference type="SAM" id="MobiDB-lite"/>
    </source>
</evidence>
<dbReference type="Gene3D" id="3.90.700.10">
    <property type="entry name" value="Succinate dehydrogenase/fumarate reductase flavoprotein, catalytic domain"/>
    <property type="match status" value="1"/>
</dbReference>
<organism evidence="5 6">
    <name type="scientific">Streptomyces hygroscopicus</name>
    <dbReference type="NCBI Taxonomy" id="1912"/>
    <lineage>
        <taxon>Bacteria</taxon>
        <taxon>Bacillati</taxon>
        <taxon>Actinomycetota</taxon>
        <taxon>Actinomycetes</taxon>
        <taxon>Kitasatosporales</taxon>
        <taxon>Streptomycetaceae</taxon>
        <taxon>Streptomyces</taxon>
        <taxon>Streptomyces violaceusniger group</taxon>
    </lineage>
</organism>
<evidence type="ECO:0000313" key="6">
    <source>
        <dbReference type="Proteomes" id="UP001054854"/>
    </source>
</evidence>
<reference evidence="5" key="1">
    <citation type="submission" date="2024-05" db="EMBL/GenBank/DDBJ databases">
        <title>Whole genome shotgun sequence of Streptomyces hygroscopicus NBRC 113678.</title>
        <authorList>
            <person name="Komaki H."/>
            <person name="Tamura T."/>
        </authorList>
    </citation>
    <scope>NUCLEOTIDE SEQUENCE</scope>
    <source>
        <strain evidence="5">N11-34</strain>
    </source>
</reference>
<evidence type="ECO:0000259" key="4">
    <source>
        <dbReference type="Pfam" id="PF00890"/>
    </source>
</evidence>
<dbReference type="Proteomes" id="UP001054854">
    <property type="component" value="Unassembled WGS sequence"/>
</dbReference>
<dbReference type="PANTHER" id="PTHR43260">
    <property type="entry name" value="3-KETOSTEROID-DELTA-1-DEHYDROGENASE"/>
    <property type="match status" value="1"/>
</dbReference>
<name>A0ABQ3UDI4_STRHY</name>
<evidence type="ECO:0000313" key="5">
    <source>
        <dbReference type="EMBL" id="GHJ33612.1"/>
    </source>
</evidence>
<evidence type="ECO:0000256" key="2">
    <source>
        <dbReference type="ARBA" id="ARBA00023002"/>
    </source>
</evidence>
<accession>A0ABQ3UDI4</accession>
<dbReference type="InterPro" id="IPR006311">
    <property type="entry name" value="TAT_signal"/>
</dbReference>
<dbReference type="NCBIfam" id="NF009472">
    <property type="entry name" value="PRK12834.1"/>
    <property type="match status" value="1"/>
</dbReference>
<dbReference type="Gene3D" id="3.50.50.60">
    <property type="entry name" value="FAD/NAD(P)-binding domain"/>
    <property type="match status" value="1"/>
</dbReference>
<feature type="region of interest" description="Disordered" evidence="3">
    <location>
        <begin position="1"/>
        <end position="28"/>
    </location>
</feature>
<dbReference type="InterPro" id="IPR036188">
    <property type="entry name" value="FAD/NAD-bd_sf"/>
</dbReference>
<protein>
    <submittedName>
        <fullName evidence="5">FAD-binding dehydrogenase</fullName>
    </submittedName>
</protein>
<dbReference type="PANTHER" id="PTHR43260:SF1">
    <property type="entry name" value="KSDD-LIKE STEROID DEHYDROGENASE RV0785"/>
    <property type="match status" value="1"/>
</dbReference>
<evidence type="ECO:0000256" key="1">
    <source>
        <dbReference type="ARBA" id="ARBA00022630"/>
    </source>
</evidence>
<proteinExistence type="predicted"/>
<comment type="caution">
    <text evidence="5">The sequence shown here is derived from an EMBL/GenBank/DDBJ whole genome shotgun (WGS) entry which is preliminary data.</text>
</comment>
<keyword evidence="6" id="KW-1185">Reference proteome</keyword>
<feature type="domain" description="FAD-dependent oxidoreductase 2 FAD-binding" evidence="4">
    <location>
        <begin position="64"/>
        <end position="595"/>
    </location>
</feature>
<dbReference type="PROSITE" id="PS51318">
    <property type="entry name" value="TAT"/>
    <property type="match status" value="1"/>
</dbReference>
<dbReference type="InterPro" id="IPR014614">
    <property type="entry name" value="KsdD_DH"/>
</dbReference>
<keyword evidence="2" id="KW-0560">Oxidoreductase</keyword>
<dbReference type="InterPro" id="IPR027477">
    <property type="entry name" value="Succ_DH/fumarate_Rdtase_cat_sf"/>
</dbReference>
<sequence>MSPAPSEPPSGRQPMENPRDNCASPAGISRRRALTAAGGVLAGAALAQAAAPAFAASGASADADAIVVGGGLAGLVATAELAAAGRTVLLLDQEPESNLGGQAFWSFGGLFFVDSQEQRLMGIKDSRELAWQDWLGTAGFDRGVTDPGGQDYWARKWAEAYVDFAAGEKRSWLHGLGVRWFPIVGWAERGGGLADGHGNSVPRFHVTWGTGPAVVEPFEKKVRAAVKDGLVTFKFRHRVDDLAVTGGAVTGVGGAVLEPSGAARGKPSSRTVVGHFEFTAPVVIVTSGGIGANHELVRRNWPDRLGSPPKFMVTGVPAYVDGRMLAITEKAGGRIVNPDRMWHYTEGLRNYDPIWPGHGIRILPGPSSMWFDATGKRFATPDIPGYDTLHTLGSITATGYDYSWFVTTQKILAKEFALSGSEQNPDLTNKDLLQLLSRIWQTPEPIQRFRDKGEDFVVADTLPQLVAGMNKLTGDGLIDLADLTRQIEARDREIDNPYTKDVQVMGIRNALAYPGDALSRTASAHRILDPGAGPLIAVRLNILTRKTLGGLQTDLSGRVLDASGTPITGLYAAGEVAGFGGGGVHGYRSLEGTFLGGCLFSGRAAGRAAAAATAT</sequence>
<dbReference type="SUPFAM" id="SSF51905">
    <property type="entry name" value="FAD/NAD(P)-binding domain"/>
    <property type="match status" value="1"/>
</dbReference>